<dbReference type="InterPro" id="IPR000215">
    <property type="entry name" value="Serpin_fam"/>
</dbReference>
<feature type="signal peptide" evidence="2">
    <location>
        <begin position="1"/>
        <end position="21"/>
    </location>
</feature>
<dbReference type="PANTHER" id="PTHR11461:SF211">
    <property type="entry name" value="GH10112P-RELATED"/>
    <property type="match status" value="1"/>
</dbReference>
<organism evidence="4 5">
    <name type="scientific">Intestinicryptomonas porci</name>
    <dbReference type="NCBI Taxonomy" id="2926320"/>
    <lineage>
        <taxon>Bacteria</taxon>
        <taxon>Pseudomonadati</taxon>
        <taxon>Verrucomicrobiota</taxon>
        <taxon>Opitutia</taxon>
        <taxon>Opitutales</taxon>
        <taxon>Intestinicryptomonaceae</taxon>
        <taxon>Intestinicryptomonas</taxon>
    </lineage>
</organism>
<dbReference type="Proteomes" id="UP001275932">
    <property type="component" value="Unassembled WGS sequence"/>
</dbReference>
<dbReference type="EMBL" id="JALBUT010000002">
    <property type="protein sequence ID" value="MDX8415119.1"/>
    <property type="molecule type" value="Genomic_DNA"/>
</dbReference>
<feature type="domain" description="Serpin" evidence="3">
    <location>
        <begin position="34"/>
        <end position="377"/>
    </location>
</feature>
<reference evidence="4 5" key="1">
    <citation type="submission" date="2022-03" db="EMBL/GenBank/DDBJ databases">
        <title>Novel taxa within the pig intestine.</title>
        <authorList>
            <person name="Wylensek D."/>
            <person name="Bishof K."/>
            <person name="Afrizal A."/>
            <person name="Clavel T."/>
        </authorList>
    </citation>
    <scope>NUCLEOTIDE SEQUENCE [LARGE SCALE GENOMIC DNA]</scope>
    <source>
        <strain evidence="4 5">CLA-KB-P66</strain>
    </source>
</reference>
<evidence type="ECO:0000313" key="5">
    <source>
        <dbReference type="Proteomes" id="UP001275932"/>
    </source>
</evidence>
<dbReference type="PANTHER" id="PTHR11461">
    <property type="entry name" value="SERINE PROTEASE INHIBITOR, SERPIN"/>
    <property type="match status" value="1"/>
</dbReference>
<name>A0ABU4WFX8_9BACT</name>
<evidence type="ECO:0000256" key="2">
    <source>
        <dbReference type="SAM" id="SignalP"/>
    </source>
</evidence>
<gene>
    <name evidence="4" type="ORF">MOX91_02855</name>
</gene>
<evidence type="ECO:0000259" key="3">
    <source>
        <dbReference type="SMART" id="SM00093"/>
    </source>
</evidence>
<dbReference type="InterPro" id="IPR042178">
    <property type="entry name" value="Serpin_sf_1"/>
</dbReference>
<dbReference type="InterPro" id="IPR023796">
    <property type="entry name" value="Serpin_dom"/>
</dbReference>
<protein>
    <recommendedName>
        <fullName evidence="3">Serpin domain-containing protein</fullName>
    </recommendedName>
</protein>
<proteinExistence type="inferred from homology"/>
<dbReference type="InterPro" id="IPR036186">
    <property type="entry name" value="Serpin_sf"/>
</dbReference>
<dbReference type="Gene3D" id="2.30.39.10">
    <property type="entry name" value="Alpha-1-antitrypsin, domain 1"/>
    <property type="match status" value="1"/>
</dbReference>
<dbReference type="Pfam" id="PF00079">
    <property type="entry name" value="Serpin"/>
    <property type="match status" value="1"/>
</dbReference>
<dbReference type="Gene3D" id="3.30.497.10">
    <property type="entry name" value="Antithrombin, subunit I, domain 2"/>
    <property type="match status" value="1"/>
</dbReference>
<dbReference type="SMART" id="SM00093">
    <property type="entry name" value="SERPIN"/>
    <property type="match status" value="1"/>
</dbReference>
<dbReference type="RefSeq" id="WP_370396563.1">
    <property type="nucleotide sequence ID" value="NZ_JALBUT010000002.1"/>
</dbReference>
<evidence type="ECO:0000256" key="1">
    <source>
        <dbReference type="RuleBase" id="RU000411"/>
    </source>
</evidence>
<feature type="chain" id="PRO_5045725757" description="Serpin domain-containing protein" evidence="2">
    <location>
        <begin position="22"/>
        <end position="380"/>
    </location>
</feature>
<evidence type="ECO:0000313" key="4">
    <source>
        <dbReference type="EMBL" id="MDX8415119.1"/>
    </source>
</evidence>
<dbReference type="SUPFAM" id="SSF56574">
    <property type="entry name" value="Serpins"/>
    <property type="match status" value="1"/>
</dbReference>
<comment type="similarity">
    <text evidence="1">Belongs to the serpin family.</text>
</comment>
<sequence length="380" mass="41655">MKRFFIYVAFSFFCLVLQALGADDFVRFSNGFSILLFNKSVSSNSVKDTANFCLCPPLTQTQGGAFCFAGGGENLAKAFFLKPSSGNFYGRFAEGLKVRKGDISLESAVFSRRFLPLKKAYSEILKNFSLSAESFNPALVDVAAIKISQWFDWVSFGFQKDVFKPENVSENADFMLASSAVFNFDFVLPNGFADLKFTFKNGKVVDKKAMVFTDDVAVGEFKDFDAAVLNVKNTGFSIVFIKPKNFERAKEMLSKLDAESVENAFNVLKMLANSAEFRLIVPKFKLDSALMNLNTAMESIGAGAIFGKTEYPKFSDEKLNVGNVFQAAFFSMRPAASGGGLTTSSPAKTLVLDRPFAVAVCEAKTGRIIFLGAVENPKAN</sequence>
<comment type="caution">
    <text evidence="4">The sequence shown here is derived from an EMBL/GenBank/DDBJ whole genome shotgun (WGS) entry which is preliminary data.</text>
</comment>
<accession>A0ABU4WFX8</accession>
<keyword evidence="2" id="KW-0732">Signal</keyword>
<dbReference type="InterPro" id="IPR042185">
    <property type="entry name" value="Serpin_sf_2"/>
</dbReference>
<keyword evidence="5" id="KW-1185">Reference proteome</keyword>